<keyword evidence="7" id="KW-0808">Transferase</keyword>
<comment type="caution">
    <text evidence="7">The sequence shown here is derived from an EMBL/GenBank/DDBJ whole genome shotgun (WGS) entry which is preliminary data.</text>
</comment>
<dbReference type="Gene3D" id="3.20.20.70">
    <property type="entry name" value="Aldolase class I"/>
    <property type="match status" value="1"/>
</dbReference>
<dbReference type="InterPro" id="IPR006638">
    <property type="entry name" value="Elp3/MiaA/NifB-like_rSAM"/>
</dbReference>
<proteinExistence type="predicted"/>
<dbReference type="Pfam" id="PF11946">
    <property type="entry name" value="DUF3463"/>
    <property type="match status" value="1"/>
</dbReference>
<dbReference type="InterPro" id="IPR017833">
    <property type="entry name" value="Hopanoid_synth-assoc_rSAM_HpnH"/>
</dbReference>
<dbReference type="PANTHER" id="PTHR11228">
    <property type="entry name" value="RADICAL SAM DOMAIN PROTEIN"/>
    <property type="match status" value="1"/>
</dbReference>
<dbReference type="SFLD" id="SFLDS00029">
    <property type="entry name" value="Radical_SAM"/>
    <property type="match status" value="1"/>
</dbReference>
<protein>
    <submittedName>
        <fullName evidence="7">Adenosyl-hopene transferase HpnH</fullName>
    </submittedName>
</protein>
<dbReference type="InterPro" id="IPR050377">
    <property type="entry name" value="Radical_SAM_PqqE_MftC-like"/>
</dbReference>
<dbReference type="SFLD" id="SFLDF00397">
    <property type="entry name" value="adenosyl-hopene_transferase"/>
    <property type="match status" value="1"/>
</dbReference>
<reference evidence="7" key="1">
    <citation type="journal article" date="2020" name="mSystems">
        <title>Genome- and Community-Level Interaction Insights into Carbon Utilization and Element Cycling Functions of Hydrothermarchaeota in Hydrothermal Sediment.</title>
        <authorList>
            <person name="Zhou Z."/>
            <person name="Liu Y."/>
            <person name="Xu W."/>
            <person name="Pan J."/>
            <person name="Luo Z.H."/>
            <person name="Li M."/>
        </authorList>
    </citation>
    <scope>NUCLEOTIDE SEQUENCE [LARGE SCALE GENOMIC DNA]</scope>
    <source>
        <strain evidence="7">SpSt-897</strain>
    </source>
</reference>
<dbReference type="PANTHER" id="PTHR11228:SF22">
    <property type="entry name" value="PEPTIDE BIOSYNTHESIS PROTEIN YYDG-RELATED"/>
    <property type="match status" value="1"/>
</dbReference>
<comment type="cofactor">
    <cofactor evidence="1">
        <name>[4Fe-4S] cluster</name>
        <dbReference type="ChEBI" id="CHEBI:49883"/>
    </cofactor>
</comment>
<keyword evidence="5" id="KW-0411">Iron-sulfur</keyword>
<dbReference type="EMBL" id="DTMF01000018">
    <property type="protein sequence ID" value="HGF32857.1"/>
    <property type="molecule type" value="Genomic_DNA"/>
</dbReference>
<dbReference type="CDD" id="cd01335">
    <property type="entry name" value="Radical_SAM"/>
    <property type="match status" value="1"/>
</dbReference>
<evidence type="ECO:0000313" key="7">
    <source>
        <dbReference type="EMBL" id="HGF32857.1"/>
    </source>
</evidence>
<dbReference type="InterPro" id="IPR007197">
    <property type="entry name" value="rSAM"/>
</dbReference>
<sequence>MRFPLSLSYDLARYLLQQQLRGVQKFPLVLMLEPTHQCNLACAGCGRIQEYRSSLGESLSLEECLESVEECGAPVITVTGGEPFLYPHVFDLVQQLVDRGKHVYLCTNSVLLEKSLPRLPRSKRLTLSVHVDGLAQTHDRILGRPGLFEVALRAIKAAKRQGFRVCTNTTIYKESDIGEIESLFSLLTRIGVDGILVSPAYSFNGVPPELFLSREEIKEKFTRLHQSREKFRYFSTPLYLSFLRGERHYDCTPWANPTRTPLGWRSPCYQILDRHYPTFKELMEQTDWESYGPQRDPRCAQCMMHSGFEPSVVRRLGGNLADLWTMLRWNLT</sequence>
<dbReference type="SFLD" id="SFLDG01067">
    <property type="entry name" value="SPASM/twitch_domain_containing"/>
    <property type="match status" value="1"/>
</dbReference>
<gene>
    <name evidence="7" type="primary">hpnH</name>
    <name evidence="7" type="ORF">ENW96_00505</name>
</gene>
<evidence type="ECO:0000259" key="6">
    <source>
        <dbReference type="PROSITE" id="PS51918"/>
    </source>
</evidence>
<dbReference type="GO" id="GO:0051536">
    <property type="term" value="F:iron-sulfur cluster binding"/>
    <property type="evidence" value="ECO:0007669"/>
    <property type="project" value="UniProtKB-KW"/>
</dbReference>
<dbReference type="GO" id="GO:0016740">
    <property type="term" value="F:transferase activity"/>
    <property type="evidence" value="ECO:0007669"/>
    <property type="project" value="UniProtKB-KW"/>
</dbReference>
<name>A0A7C3UW32_9BACT</name>
<dbReference type="InterPro" id="IPR022563">
    <property type="entry name" value="DUF3463"/>
</dbReference>
<keyword evidence="3" id="KW-0479">Metal-binding</keyword>
<dbReference type="PROSITE" id="PS51918">
    <property type="entry name" value="RADICAL_SAM"/>
    <property type="match status" value="1"/>
</dbReference>
<evidence type="ECO:0000256" key="4">
    <source>
        <dbReference type="ARBA" id="ARBA00023004"/>
    </source>
</evidence>
<dbReference type="SUPFAM" id="SSF102114">
    <property type="entry name" value="Radical SAM enzymes"/>
    <property type="match status" value="1"/>
</dbReference>
<dbReference type="SMART" id="SM00729">
    <property type="entry name" value="Elp3"/>
    <property type="match status" value="1"/>
</dbReference>
<evidence type="ECO:0000256" key="1">
    <source>
        <dbReference type="ARBA" id="ARBA00001966"/>
    </source>
</evidence>
<organism evidence="7">
    <name type="scientific">Desulfobacca acetoxidans</name>
    <dbReference type="NCBI Taxonomy" id="60893"/>
    <lineage>
        <taxon>Bacteria</taxon>
        <taxon>Pseudomonadati</taxon>
        <taxon>Thermodesulfobacteriota</taxon>
        <taxon>Desulfobaccia</taxon>
        <taxon>Desulfobaccales</taxon>
        <taxon>Desulfobaccaceae</taxon>
        <taxon>Desulfobacca</taxon>
    </lineage>
</organism>
<dbReference type="NCBIfam" id="TIGR03470">
    <property type="entry name" value="HpnH"/>
    <property type="match status" value="1"/>
</dbReference>
<dbReference type="InterPro" id="IPR058240">
    <property type="entry name" value="rSAM_sf"/>
</dbReference>
<evidence type="ECO:0000256" key="2">
    <source>
        <dbReference type="ARBA" id="ARBA00022691"/>
    </source>
</evidence>
<dbReference type="AlphaFoldDB" id="A0A7C3UW32"/>
<accession>A0A7C3UW32</accession>
<evidence type="ECO:0000256" key="5">
    <source>
        <dbReference type="ARBA" id="ARBA00023014"/>
    </source>
</evidence>
<evidence type="ECO:0000256" key="3">
    <source>
        <dbReference type="ARBA" id="ARBA00022723"/>
    </source>
</evidence>
<dbReference type="Pfam" id="PF04055">
    <property type="entry name" value="Radical_SAM"/>
    <property type="match status" value="1"/>
</dbReference>
<keyword evidence="2" id="KW-0949">S-adenosyl-L-methionine</keyword>
<keyword evidence="4" id="KW-0408">Iron</keyword>
<feature type="domain" description="Radical SAM core" evidence="6">
    <location>
        <begin position="24"/>
        <end position="237"/>
    </location>
</feature>
<dbReference type="GO" id="GO:0046872">
    <property type="term" value="F:metal ion binding"/>
    <property type="evidence" value="ECO:0007669"/>
    <property type="project" value="UniProtKB-KW"/>
</dbReference>
<dbReference type="InterPro" id="IPR013785">
    <property type="entry name" value="Aldolase_TIM"/>
</dbReference>